<organism evidence="1 2">
    <name type="scientific">Pyrococcus horikoshii (strain ATCC 700860 / DSM 12428 / JCM 9974 / NBRC 100139 / OT-3)</name>
    <dbReference type="NCBI Taxonomy" id="70601"/>
    <lineage>
        <taxon>Archaea</taxon>
        <taxon>Methanobacteriati</taxon>
        <taxon>Methanobacteriota</taxon>
        <taxon>Thermococci</taxon>
        <taxon>Thermococcales</taxon>
        <taxon>Thermococcaceae</taxon>
        <taxon>Pyrococcus</taxon>
    </lineage>
</organism>
<gene>
    <name evidence="1" type="ordered locus">PH0163</name>
</gene>
<dbReference type="EMBL" id="BA000001">
    <property type="protein sequence ID" value="BAA29232.1"/>
    <property type="molecule type" value="Genomic_DNA"/>
</dbReference>
<dbReference type="AlphaFoldDB" id="O57902"/>
<dbReference type="KEGG" id="pho:PH0163"/>
<dbReference type="Proteomes" id="UP000000752">
    <property type="component" value="Chromosome"/>
</dbReference>
<proteinExistence type="predicted"/>
<protein>
    <submittedName>
        <fullName evidence="1">Uncharacterized protein</fullName>
    </submittedName>
</protein>
<sequence>MGTNLEKGPESSPSYPFSKRANPLTFSRFPPRWKRASHVLQTLPIPSSSIPSSSLISLPQTEHSISLSEYLSKLKILSTNSNLLSFLLATNLPSFSLTSLKSLTISSPFTFIHSNPKYTSPSRLFQSHSESSFLMFSNLFLASPVFWAIIMKCPPALKTTLANVRSSSSIILSTTSQDISSR</sequence>
<accession>O57902</accession>
<reference evidence="1 2" key="1">
    <citation type="journal article" date="1998" name="DNA Res.">
        <title>Complete sequence and gene organization of the genome of a hyper-thermophilic archaebacterium, Pyrococcus horikoshii OT3.</title>
        <authorList>
            <person name="Kawarabayasi Y."/>
            <person name="Sawada M."/>
            <person name="Horikawa H."/>
            <person name="Haikawa Y."/>
            <person name="Hino Y."/>
            <person name="Yamamoto S."/>
            <person name="Sekine M."/>
            <person name="Baba S."/>
            <person name="Kosugi H."/>
            <person name="Hosoyama A."/>
            <person name="Nagai Y."/>
            <person name="Sakai M."/>
            <person name="Ogura K."/>
            <person name="Otuka R."/>
            <person name="Nakazawa H."/>
            <person name="Takamiya M."/>
            <person name="Ohfuku Y."/>
            <person name="Funahashi T."/>
            <person name="Tanaka T."/>
            <person name="Kudoh Y."/>
            <person name="Yamazaki J."/>
            <person name="Kushida N."/>
            <person name="Oguchi A."/>
            <person name="Aoki K."/>
            <person name="Nakamura Y."/>
            <person name="Robb T.F."/>
            <person name="Horikoshi K."/>
            <person name="Masuchi Y."/>
            <person name="Shizuya H."/>
            <person name="Kikuchi H."/>
        </authorList>
    </citation>
    <scope>NUCLEOTIDE SEQUENCE [LARGE SCALE GENOMIC DNA]</scope>
    <source>
        <strain evidence="2">ATCC 700860 / DSM 12428 / JCM 9974 / NBRC 100139 / OT-3</strain>
    </source>
</reference>
<keyword evidence="2" id="KW-1185">Reference proteome</keyword>
<dbReference type="PIR" id="A71238">
    <property type="entry name" value="A71238"/>
</dbReference>
<evidence type="ECO:0000313" key="1">
    <source>
        <dbReference type="EMBL" id="BAA29232.1"/>
    </source>
</evidence>
<dbReference type="EnsemblBacteria" id="BAA29232">
    <property type="protein sequence ID" value="BAA29232"/>
    <property type="gene ID" value="BAA29232"/>
</dbReference>
<name>O57902_PYRHO</name>
<evidence type="ECO:0000313" key="2">
    <source>
        <dbReference type="Proteomes" id="UP000000752"/>
    </source>
</evidence>